<feature type="region of interest" description="Disordered" evidence="1">
    <location>
        <begin position="45"/>
        <end position="68"/>
    </location>
</feature>
<accession>A0A0A8YFD1</accession>
<organism evidence="2">
    <name type="scientific">Arundo donax</name>
    <name type="common">Giant reed</name>
    <name type="synonym">Donax arundinaceus</name>
    <dbReference type="NCBI Taxonomy" id="35708"/>
    <lineage>
        <taxon>Eukaryota</taxon>
        <taxon>Viridiplantae</taxon>
        <taxon>Streptophyta</taxon>
        <taxon>Embryophyta</taxon>
        <taxon>Tracheophyta</taxon>
        <taxon>Spermatophyta</taxon>
        <taxon>Magnoliopsida</taxon>
        <taxon>Liliopsida</taxon>
        <taxon>Poales</taxon>
        <taxon>Poaceae</taxon>
        <taxon>PACMAD clade</taxon>
        <taxon>Arundinoideae</taxon>
        <taxon>Arundineae</taxon>
        <taxon>Arundo</taxon>
    </lineage>
</organism>
<name>A0A0A8YFD1_ARUDO</name>
<proteinExistence type="predicted"/>
<dbReference type="AlphaFoldDB" id="A0A0A8YFD1"/>
<reference evidence="2" key="2">
    <citation type="journal article" date="2015" name="Data Brief">
        <title>Shoot transcriptome of the giant reed, Arundo donax.</title>
        <authorList>
            <person name="Barrero R.A."/>
            <person name="Guerrero F.D."/>
            <person name="Moolhuijzen P."/>
            <person name="Goolsby J.A."/>
            <person name="Tidwell J."/>
            <person name="Bellgard S.E."/>
            <person name="Bellgard M.I."/>
        </authorList>
    </citation>
    <scope>NUCLEOTIDE SEQUENCE</scope>
    <source>
        <tissue evidence="2">Shoot tissue taken approximately 20 cm above the soil surface</tissue>
    </source>
</reference>
<dbReference type="EMBL" id="GBRH01275983">
    <property type="protein sequence ID" value="JAD21912.1"/>
    <property type="molecule type" value="Transcribed_RNA"/>
</dbReference>
<sequence>MVVAVEVSGVRDCIAHTKYSCPLLSRSNGQVDACSAKISSSTRRDAVMTNRAEENRRSWHPGLDPPLNESWAAMNDHIQVELRP</sequence>
<reference evidence="2" key="1">
    <citation type="submission" date="2014-09" db="EMBL/GenBank/DDBJ databases">
        <authorList>
            <person name="Magalhaes I.L.F."/>
            <person name="Oliveira U."/>
            <person name="Santos F.R."/>
            <person name="Vidigal T.H.D.A."/>
            <person name="Brescovit A.D."/>
            <person name="Santos A.J."/>
        </authorList>
    </citation>
    <scope>NUCLEOTIDE SEQUENCE</scope>
    <source>
        <tissue evidence="2">Shoot tissue taken approximately 20 cm above the soil surface</tissue>
    </source>
</reference>
<evidence type="ECO:0000313" key="2">
    <source>
        <dbReference type="EMBL" id="JAD21912.1"/>
    </source>
</evidence>
<feature type="compositionally biased region" description="Basic and acidic residues" evidence="1">
    <location>
        <begin position="45"/>
        <end position="57"/>
    </location>
</feature>
<evidence type="ECO:0000256" key="1">
    <source>
        <dbReference type="SAM" id="MobiDB-lite"/>
    </source>
</evidence>
<protein>
    <submittedName>
        <fullName evidence="2">Uncharacterized protein</fullName>
    </submittedName>
</protein>